<evidence type="ECO:0000313" key="2">
    <source>
        <dbReference type="EMBL" id="MBB3206091.1"/>
    </source>
</evidence>
<dbReference type="AlphaFoldDB" id="A0A7W5H5Q6"/>
<dbReference type="GO" id="GO:0016787">
    <property type="term" value="F:hydrolase activity"/>
    <property type="evidence" value="ECO:0007669"/>
    <property type="project" value="UniProtKB-KW"/>
</dbReference>
<keyword evidence="3" id="KW-1185">Reference proteome</keyword>
<evidence type="ECO:0000313" key="3">
    <source>
        <dbReference type="Proteomes" id="UP000536179"/>
    </source>
</evidence>
<dbReference type="SUPFAM" id="SSF53474">
    <property type="entry name" value="alpha/beta-Hydrolases"/>
    <property type="match status" value="1"/>
</dbReference>
<reference evidence="2 3" key="1">
    <citation type="submission" date="2020-08" db="EMBL/GenBank/DDBJ databases">
        <title>Genomic Encyclopedia of Type Strains, Phase III (KMG-III): the genomes of soil and plant-associated and newly described type strains.</title>
        <authorList>
            <person name="Whitman W."/>
        </authorList>
    </citation>
    <scope>NUCLEOTIDE SEQUENCE [LARGE SCALE GENOMIC DNA]</scope>
    <source>
        <strain evidence="2 3">CECT 8075</strain>
    </source>
</reference>
<dbReference type="Proteomes" id="UP000536179">
    <property type="component" value="Unassembled WGS sequence"/>
</dbReference>
<dbReference type="RefSeq" id="WP_009094091.1">
    <property type="nucleotide sequence ID" value="NZ_JACHXU010000005.1"/>
</dbReference>
<dbReference type="InterPro" id="IPR029058">
    <property type="entry name" value="AB_hydrolase_fold"/>
</dbReference>
<name>A0A7W5H5Q6_9BACT</name>
<dbReference type="InterPro" id="IPR051044">
    <property type="entry name" value="MAG_DAG_Lipase"/>
</dbReference>
<dbReference type="InterPro" id="IPR022742">
    <property type="entry name" value="Hydrolase_4"/>
</dbReference>
<accession>A0A7W5H5Q6</accession>
<protein>
    <submittedName>
        <fullName evidence="2">Alpha-beta hydrolase superfamily lysophospholipase</fullName>
    </submittedName>
</protein>
<comment type="caution">
    <text evidence="2">The sequence shown here is derived from an EMBL/GenBank/DDBJ whole genome shotgun (WGS) entry which is preliminary data.</text>
</comment>
<keyword evidence="2" id="KW-0378">Hydrolase</keyword>
<gene>
    <name evidence="2" type="ORF">FHS27_001899</name>
</gene>
<proteinExistence type="predicted"/>
<dbReference type="Gene3D" id="3.40.50.1820">
    <property type="entry name" value="alpha/beta hydrolase"/>
    <property type="match status" value="1"/>
</dbReference>
<dbReference type="Pfam" id="PF12146">
    <property type="entry name" value="Hydrolase_4"/>
    <property type="match status" value="1"/>
</dbReference>
<sequence length="281" mass="31402">MIHPKLEYYTGHDSRRLAARVWNTEAPIADVVCLHGIVSHGGWYESSSASLAENGMDVHFLERRGSGLNVDSPGDVDDWQTWVSDFVVYLRKLPNNRPKILLGISWGGILATYIAKQHPELVNGLALICPGLYSSKAANRFQRIALRVARSVGVLNKRVQVPLQDPALFTHSPVWQEYIKTDPLALREITIRFAINNLKLLSEATTAPEKIQTPVLLMLASTDPITDNNATRRFVQRFGTSDKTVIEYEGASHTLEFEDDPSSYFHDLAKWCQKVASASTT</sequence>
<dbReference type="EMBL" id="JACHXU010000005">
    <property type="protein sequence ID" value="MBB3206091.1"/>
    <property type="molecule type" value="Genomic_DNA"/>
</dbReference>
<dbReference type="PANTHER" id="PTHR11614">
    <property type="entry name" value="PHOSPHOLIPASE-RELATED"/>
    <property type="match status" value="1"/>
</dbReference>
<feature type="domain" description="Serine aminopeptidase S33" evidence="1">
    <location>
        <begin position="27"/>
        <end position="260"/>
    </location>
</feature>
<organism evidence="2 3">
    <name type="scientific">Aporhodopirellula rubra</name>
    <dbReference type="NCBI Taxonomy" id="980271"/>
    <lineage>
        <taxon>Bacteria</taxon>
        <taxon>Pseudomonadati</taxon>
        <taxon>Planctomycetota</taxon>
        <taxon>Planctomycetia</taxon>
        <taxon>Pirellulales</taxon>
        <taxon>Pirellulaceae</taxon>
        <taxon>Aporhodopirellula</taxon>
    </lineage>
</organism>
<evidence type="ECO:0000259" key="1">
    <source>
        <dbReference type="Pfam" id="PF12146"/>
    </source>
</evidence>